<evidence type="ECO:0000256" key="7">
    <source>
        <dbReference type="ARBA" id="ARBA00022840"/>
    </source>
</evidence>
<keyword evidence="10" id="KW-0594">Phospholipid biosynthesis</keyword>
<keyword evidence="9" id="KW-0443">Lipid metabolism</keyword>
<evidence type="ECO:0000259" key="12">
    <source>
        <dbReference type="PROSITE" id="PS50146"/>
    </source>
</evidence>
<sequence>MDNNNSPKLSTENQITKYLIVFNPLPNKKRQTIIDLVKHRLIQKNMAFDLYPTDALLRVNQCYFETNIHQYTDVIVIGGDGTLHCVVNSLPIGTDINVGLIPAGTGNDFARMWYGRKNKNIPYILDVVTANTVQTISLGKCVFNEKYEHNQYQHQRLFHNVMGTGFDSQLSKALRHNKGTFKGLSYLLAAVKNVPFYRERASSFVIDGIHQKYENLITAFANGQYFGGGLKVAPKANPLSNQLDIVQVGKHPLLVKLKLISLLCVGKHLTAQQVTYTTTDKVSVIDSVGLDLQADGEYIGQSPCEISVIDNALRMKR</sequence>
<evidence type="ECO:0000256" key="3">
    <source>
        <dbReference type="ARBA" id="ARBA00022679"/>
    </source>
</evidence>
<keyword evidence="2" id="KW-0444">Lipid biosynthesis</keyword>
<dbReference type="InterPro" id="IPR017438">
    <property type="entry name" value="ATP-NAD_kinase_N"/>
</dbReference>
<evidence type="ECO:0000313" key="14">
    <source>
        <dbReference type="Proteomes" id="UP001257914"/>
    </source>
</evidence>
<dbReference type="NCBIfam" id="TIGR00147">
    <property type="entry name" value="YegS/Rv2252/BmrU family lipid kinase"/>
    <property type="match status" value="1"/>
</dbReference>
<dbReference type="PROSITE" id="PS50146">
    <property type="entry name" value="DAGK"/>
    <property type="match status" value="1"/>
</dbReference>
<dbReference type="Pfam" id="PF19279">
    <property type="entry name" value="YegS_C"/>
    <property type="match status" value="1"/>
</dbReference>
<evidence type="ECO:0000256" key="8">
    <source>
        <dbReference type="ARBA" id="ARBA00022842"/>
    </source>
</evidence>
<keyword evidence="14" id="KW-1185">Reference proteome</keyword>
<dbReference type="RefSeq" id="WP_315946108.1">
    <property type="nucleotide sequence ID" value="NZ_JAWCUA010000003.1"/>
</dbReference>
<name>A0ABU3QY55_9GAMM</name>
<keyword evidence="11" id="KW-1208">Phospholipid metabolism</keyword>
<proteinExistence type="predicted"/>
<keyword evidence="8" id="KW-0460">Magnesium</keyword>
<dbReference type="InterPro" id="IPR045540">
    <property type="entry name" value="YegS/DAGK_C"/>
</dbReference>
<evidence type="ECO:0000256" key="1">
    <source>
        <dbReference type="ARBA" id="ARBA00001946"/>
    </source>
</evidence>
<reference evidence="13 14" key="1">
    <citation type="submission" date="2023-10" db="EMBL/GenBank/DDBJ databases">
        <title>Psychrosphaera aquimaarina strain SW33 isolated from seawater.</title>
        <authorList>
            <person name="Bayburt H."/>
            <person name="Kim J.M."/>
            <person name="Choi B.J."/>
            <person name="Jeon C.O."/>
        </authorList>
    </citation>
    <scope>NUCLEOTIDE SEQUENCE [LARGE SCALE GENOMIC DNA]</scope>
    <source>
        <strain evidence="13 14">KCTC 52743</strain>
    </source>
</reference>
<dbReference type="GO" id="GO:0016301">
    <property type="term" value="F:kinase activity"/>
    <property type="evidence" value="ECO:0007669"/>
    <property type="project" value="UniProtKB-KW"/>
</dbReference>
<protein>
    <submittedName>
        <fullName evidence="13">YegS/Rv2252/BmrU family lipid kinase</fullName>
    </submittedName>
</protein>
<evidence type="ECO:0000256" key="4">
    <source>
        <dbReference type="ARBA" id="ARBA00022723"/>
    </source>
</evidence>
<dbReference type="Pfam" id="PF00781">
    <property type="entry name" value="DAGK_cat"/>
    <property type="match status" value="1"/>
</dbReference>
<keyword evidence="7" id="KW-0067">ATP-binding</keyword>
<comment type="cofactor">
    <cofactor evidence="1">
        <name>Mg(2+)</name>
        <dbReference type="ChEBI" id="CHEBI:18420"/>
    </cofactor>
</comment>
<dbReference type="SUPFAM" id="SSF111331">
    <property type="entry name" value="NAD kinase/diacylglycerol kinase-like"/>
    <property type="match status" value="1"/>
</dbReference>
<dbReference type="Gene3D" id="3.40.50.10330">
    <property type="entry name" value="Probable inorganic polyphosphate/atp-NAD kinase, domain 1"/>
    <property type="match status" value="1"/>
</dbReference>
<evidence type="ECO:0000256" key="2">
    <source>
        <dbReference type="ARBA" id="ARBA00022516"/>
    </source>
</evidence>
<dbReference type="EMBL" id="JAWCUA010000003">
    <property type="protein sequence ID" value="MDU0112366.1"/>
    <property type="molecule type" value="Genomic_DNA"/>
</dbReference>
<accession>A0ABU3QY55</accession>
<keyword evidence="4" id="KW-0479">Metal-binding</keyword>
<organism evidence="13 14">
    <name type="scientific">Psychrosphaera aquimarina</name>
    <dbReference type="NCBI Taxonomy" id="2044854"/>
    <lineage>
        <taxon>Bacteria</taxon>
        <taxon>Pseudomonadati</taxon>
        <taxon>Pseudomonadota</taxon>
        <taxon>Gammaproteobacteria</taxon>
        <taxon>Alteromonadales</taxon>
        <taxon>Pseudoalteromonadaceae</taxon>
        <taxon>Psychrosphaera</taxon>
    </lineage>
</organism>
<dbReference type="InterPro" id="IPR001206">
    <property type="entry name" value="Diacylglycerol_kinase_cat_dom"/>
</dbReference>
<dbReference type="InterPro" id="IPR016064">
    <property type="entry name" value="NAD/diacylglycerol_kinase_sf"/>
</dbReference>
<dbReference type="InterPro" id="IPR005218">
    <property type="entry name" value="Diacylglycerol/lipid_kinase"/>
</dbReference>
<comment type="caution">
    <text evidence="13">The sequence shown here is derived from an EMBL/GenBank/DDBJ whole genome shotgun (WGS) entry which is preliminary data.</text>
</comment>
<keyword evidence="5" id="KW-0547">Nucleotide-binding</keyword>
<dbReference type="Gene3D" id="2.60.200.40">
    <property type="match status" value="1"/>
</dbReference>
<evidence type="ECO:0000256" key="5">
    <source>
        <dbReference type="ARBA" id="ARBA00022741"/>
    </source>
</evidence>
<evidence type="ECO:0000256" key="9">
    <source>
        <dbReference type="ARBA" id="ARBA00023098"/>
    </source>
</evidence>
<gene>
    <name evidence="13" type="ORF">RT723_04995</name>
</gene>
<keyword evidence="6 13" id="KW-0418">Kinase</keyword>
<keyword evidence="3" id="KW-0808">Transferase</keyword>
<evidence type="ECO:0000256" key="11">
    <source>
        <dbReference type="ARBA" id="ARBA00023264"/>
    </source>
</evidence>
<dbReference type="PANTHER" id="PTHR12358:SF106">
    <property type="entry name" value="LIPID KINASE YEGS"/>
    <property type="match status" value="1"/>
</dbReference>
<feature type="domain" description="DAGKc" evidence="12">
    <location>
        <begin position="13"/>
        <end position="145"/>
    </location>
</feature>
<dbReference type="Proteomes" id="UP001257914">
    <property type="component" value="Unassembled WGS sequence"/>
</dbReference>
<evidence type="ECO:0000256" key="10">
    <source>
        <dbReference type="ARBA" id="ARBA00023209"/>
    </source>
</evidence>
<dbReference type="InterPro" id="IPR050187">
    <property type="entry name" value="Lipid_Phosphate_FormReg"/>
</dbReference>
<dbReference type="PANTHER" id="PTHR12358">
    <property type="entry name" value="SPHINGOSINE KINASE"/>
    <property type="match status" value="1"/>
</dbReference>
<evidence type="ECO:0000256" key="6">
    <source>
        <dbReference type="ARBA" id="ARBA00022777"/>
    </source>
</evidence>
<evidence type="ECO:0000313" key="13">
    <source>
        <dbReference type="EMBL" id="MDU0112366.1"/>
    </source>
</evidence>